<dbReference type="EMBL" id="JACTNF010000009">
    <property type="protein sequence ID" value="MBO1074986.1"/>
    <property type="molecule type" value="Genomic_DNA"/>
</dbReference>
<organism evidence="6 7">
    <name type="scientific">Roseomonas marmotae</name>
    <dbReference type="NCBI Taxonomy" id="2768161"/>
    <lineage>
        <taxon>Bacteria</taxon>
        <taxon>Pseudomonadati</taxon>
        <taxon>Pseudomonadota</taxon>
        <taxon>Alphaproteobacteria</taxon>
        <taxon>Acetobacterales</taxon>
        <taxon>Roseomonadaceae</taxon>
        <taxon>Roseomonas</taxon>
    </lineage>
</organism>
<protein>
    <submittedName>
        <fullName evidence="6">TetR/AcrR family transcriptional regulator</fullName>
    </submittedName>
</protein>
<sequence>MRVATELFTLRGFRGVSFADIAVVLGITTTNIHYHFGNKMGLANAVLEHYSESVGSRFRSIWADPQTSLAQKVQDTLEFNRQLYQNYNPAGDEGNAWSLLTRFASDVDALDDAMRQRLSTFRRSINTQVFDALGMATASGELVPDAPRAEVARILASAFTYASLIARDAGGFAGLERYYETVLDLIFRAYGLQAAPRLVAELPARPEAQP</sequence>
<keyword evidence="7" id="KW-1185">Reference proteome</keyword>
<keyword evidence="2 4" id="KW-0238">DNA-binding</keyword>
<gene>
    <name evidence="6" type="ORF">IAI60_10240</name>
</gene>
<dbReference type="InterPro" id="IPR036271">
    <property type="entry name" value="Tet_transcr_reg_TetR-rel_C_sf"/>
</dbReference>
<evidence type="ECO:0000256" key="1">
    <source>
        <dbReference type="ARBA" id="ARBA00023015"/>
    </source>
</evidence>
<dbReference type="SUPFAM" id="SSF46689">
    <property type="entry name" value="Homeodomain-like"/>
    <property type="match status" value="1"/>
</dbReference>
<dbReference type="PANTHER" id="PTHR47506:SF1">
    <property type="entry name" value="HTH-TYPE TRANSCRIPTIONAL REGULATOR YJDC"/>
    <property type="match status" value="1"/>
</dbReference>
<reference evidence="6 7" key="1">
    <citation type="submission" date="2020-09" db="EMBL/GenBank/DDBJ databases">
        <title>Roseomonas.</title>
        <authorList>
            <person name="Zhu W."/>
        </authorList>
    </citation>
    <scope>NUCLEOTIDE SEQUENCE [LARGE SCALE GENOMIC DNA]</scope>
    <source>
        <strain evidence="6 7">1311</strain>
    </source>
</reference>
<feature type="DNA-binding region" description="H-T-H motif" evidence="4">
    <location>
        <begin position="17"/>
        <end position="36"/>
    </location>
</feature>
<dbReference type="SUPFAM" id="SSF48498">
    <property type="entry name" value="Tetracyclin repressor-like, C-terminal domain"/>
    <property type="match status" value="1"/>
</dbReference>
<keyword evidence="3" id="KW-0804">Transcription</keyword>
<dbReference type="Gene3D" id="1.10.357.10">
    <property type="entry name" value="Tetracycline Repressor, domain 2"/>
    <property type="match status" value="1"/>
</dbReference>
<name>A0ABS3KBZ3_9PROT</name>
<feature type="domain" description="HTH tetR-type" evidence="5">
    <location>
        <begin position="1"/>
        <end position="54"/>
    </location>
</feature>
<dbReference type="InterPro" id="IPR009057">
    <property type="entry name" value="Homeodomain-like_sf"/>
</dbReference>
<keyword evidence="1" id="KW-0805">Transcription regulation</keyword>
<evidence type="ECO:0000259" key="5">
    <source>
        <dbReference type="PROSITE" id="PS50977"/>
    </source>
</evidence>
<proteinExistence type="predicted"/>
<evidence type="ECO:0000313" key="7">
    <source>
        <dbReference type="Proteomes" id="UP001518990"/>
    </source>
</evidence>
<dbReference type="RefSeq" id="WP_207446905.1">
    <property type="nucleotide sequence ID" value="NZ_CP061091.1"/>
</dbReference>
<comment type="caution">
    <text evidence="6">The sequence shown here is derived from an EMBL/GenBank/DDBJ whole genome shotgun (WGS) entry which is preliminary data.</text>
</comment>
<evidence type="ECO:0000256" key="3">
    <source>
        <dbReference type="ARBA" id="ARBA00023163"/>
    </source>
</evidence>
<dbReference type="Pfam" id="PF00440">
    <property type="entry name" value="TetR_N"/>
    <property type="match status" value="1"/>
</dbReference>
<accession>A0ABS3KBZ3</accession>
<evidence type="ECO:0000256" key="2">
    <source>
        <dbReference type="ARBA" id="ARBA00023125"/>
    </source>
</evidence>
<dbReference type="PANTHER" id="PTHR47506">
    <property type="entry name" value="TRANSCRIPTIONAL REGULATORY PROTEIN"/>
    <property type="match status" value="1"/>
</dbReference>
<evidence type="ECO:0000313" key="6">
    <source>
        <dbReference type="EMBL" id="MBO1074986.1"/>
    </source>
</evidence>
<dbReference type="PROSITE" id="PS50977">
    <property type="entry name" value="HTH_TETR_2"/>
    <property type="match status" value="1"/>
</dbReference>
<dbReference type="Proteomes" id="UP001518990">
    <property type="component" value="Unassembled WGS sequence"/>
</dbReference>
<evidence type="ECO:0000256" key="4">
    <source>
        <dbReference type="PROSITE-ProRule" id="PRU00335"/>
    </source>
</evidence>
<dbReference type="InterPro" id="IPR001647">
    <property type="entry name" value="HTH_TetR"/>
</dbReference>